<evidence type="ECO:0000256" key="1">
    <source>
        <dbReference type="SAM" id="MobiDB-lite"/>
    </source>
</evidence>
<feature type="transmembrane region" description="Helical" evidence="2">
    <location>
        <begin position="229"/>
        <end position="251"/>
    </location>
</feature>
<feature type="compositionally biased region" description="Polar residues" evidence="1">
    <location>
        <begin position="693"/>
        <end position="709"/>
    </location>
</feature>
<dbReference type="InterPro" id="IPR045931">
    <property type="entry name" value="DUF6350"/>
</dbReference>
<organism evidence="3 4">
    <name type="scientific">Streptomyces umbrinus</name>
    <dbReference type="NCBI Taxonomy" id="67370"/>
    <lineage>
        <taxon>Bacteria</taxon>
        <taxon>Bacillati</taxon>
        <taxon>Actinomycetota</taxon>
        <taxon>Actinomycetes</taxon>
        <taxon>Kitasatosporales</taxon>
        <taxon>Streptomycetaceae</taxon>
        <taxon>Streptomyces</taxon>
        <taxon>Streptomyces phaeochromogenes group</taxon>
    </lineage>
</organism>
<feature type="transmembrane region" description="Helical" evidence="2">
    <location>
        <begin position="99"/>
        <end position="118"/>
    </location>
</feature>
<gene>
    <name evidence="3" type="ORF">QF035_004278</name>
</gene>
<protein>
    <recommendedName>
        <fullName evidence="5">Integral membrane protein</fullName>
    </recommendedName>
</protein>
<dbReference type="RefSeq" id="WP_373466692.1">
    <property type="nucleotide sequence ID" value="NZ_JAUSZI010000002.1"/>
</dbReference>
<feature type="compositionally biased region" description="Basic and acidic residues" evidence="1">
    <location>
        <begin position="565"/>
        <end position="580"/>
    </location>
</feature>
<proteinExistence type="predicted"/>
<sequence length="836" mass="86595">MTQTTDRSPDRSPSLPTLLAKPALLARWRGRSPGLAASLVGGALAAGLGLAAFTVLVTVLWISSPYPDSGPDGALRVAAGLWLLAHGCELVRTDTLSGVPAPVGVTPLLLVVLPAWLLHRAGRDAAHGDEESTPPAVRTAWGGVVAGYLTVGAAAAVYAPGGALSPSWASVAVWLPLLAVTAAGVGTWTAYGRPRGPLAPPVRRALRALPLASFVSSAPGLRLRAAVRAASAGAAVLVGGGAVLVGASLVWHGGLARVSFLHLTESWSGRFAVLLLALVLVPNAAVWGAAYALGPGFVLGAGHAADPLVSSPGPLLPPFPLLAAVPGAGPGTPVNWAAGAVPLVAGVVVAWFTVRAGVPGRKDVGEGDGETRGGKLRVPVAAHRGEAWSPGRTAGNAALAALLCGLALAVLAALSGGPLGMHALADFGPVWWQTGPAAAGWTAVVGVPVALVLRALRLRQPRVRVPWAPRVRAVRGSGVRGWASWVRGPWGRRRGVQEPLVQEQGVQGNGVHEHVGQTHVSPKLSANEPVGGATPMPEPLLSKPSPDEPLVSDSSAREPLGSKPPRREPSGAMLSDHEPASRATPAHGPLAREPLAKGPQAHLPGFEPSGGLFPPHAHEASRAVLPDVERSGRVLPADKPFEQAQQPDFGFSEQDPRPESGLFERVPRTESGLSEQASRTELKSSEQAARPTAGSSEQAARPTAGSSDQALPPEPLAHQRLAPEPSASPLNTRPAQELPTEPPPPRTPGTQGTPRTNWFSRVRRRRQPEAPPVVPVAPVESRRAGPDPDFEPYDFLPPSDSFGSLWHDDVSREARWAALKQASGPTDSPDRGDRRD</sequence>
<dbReference type="Pfam" id="PF19877">
    <property type="entry name" value="DUF6350"/>
    <property type="match status" value="1"/>
</dbReference>
<feature type="region of interest" description="Disordered" evidence="1">
    <location>
        <begin position="504"/>
        <end position="796"/>
    </location>
</feature>
<name>A0ABU0SVD4_9ACTN</name>
<evidence type="ECO:0000313" key="3">
    <source>
        <dbReference type="EMBL" id="MDQ1026696.1"/>
    </source>
</evidence>
<evidence type="ECO:0000313" key="4">
    <source>
        <dbReference type="Proteomes" id="UP001230328"/>
    </source>
</evidence>
<feature type="transmembrane region" description="Helical" evidence="2">
    <location>
        <begin position="35"/>
        <end position="62"/>
    </location>
</feature>
<dbReference type="EMBL" id="JAUSZI010000002">
    <property type="protein sequence ID" value="MDQ1026696.1"/>
    <property type="molecule type" value="Genomic_DNA"/>
</dbReference>
<keyword evidence="4" id="KW-1185">Reference proteome</keyword>
<feature type="transmembrane region" description="Helical" evidence="2">
    <location>
        <begin position="397"/>
        <end position="417"/>
    </location>
</feature>
<feature type="transmembrane region" description="Helical" evidence="2">
    <location>
        <begin position="336"/>
        <end position="354"/>
    </location>
</feature>
<feature type="transmembrane region" description="Helical" evidence="2">
    <location>
        <begin position="171"/>
        <end position="192"/>
    </location>
</feature>
<keyword evidence="2" id="KW-0472">Membrane</keyword>
<keyword evidence="2" id="KW-0812">Transmembrane</keyword>
<dbReference type="Proteomes" id="UP001230328">
    <property type="component" value="Unassembled WGS sequence"/>
</dbReference>
<feature type="region of interest" description="Disordered" evidence="1">
    <location>
        <begin position="817"/>
        <end position="836"/>
    </location>
</feature>
<comment type="caution">
    <text evidence="3">The sequence shown here is derived from an EMBL/GenBank/DDBJ whole genome shotgun (WGS) entry which is preliminary data.</text>
</comment>
<feature type="transmembrane region" description="Helical" evidence="2">
    <location>
        <begin position="139"/>
        <end position="159"/>
    </location>
</feature>
<feature type="compositionally biased region" description="Basic and acidic residues" evidence="1">
    <location>
        <begin position="616"/>
        <end position="632"/>
    </location>
</feature>
<feature type="transmembrane region" description="Helical" evidence="2">
    <location>
        <begin position="271"/>
        <end position="293"/>
    </location>
</feature>
<evidence type="ECO:0000256" key="2">
    <source>
        <dbReference type="SAM" id="Phobius"/>
    </source>
</evidence>
<keyword evidence="2" id="KW-1133">Transmembrane helix</keyword>
<reference evidence="3 4" key="1">
    <citation type="submission" date="2023-07" db="EMBL/GenBank/DDBJ databases">
        <title>Comparative genomics of wheat-associated soil bacteria to identify genetic determinants of phenazine resistance.</title>
        <authorList>
            <person name="Mouncey N."/>
        </authorList>
    </citation>
    <scope>NUCLEOTIDE SEQUENCE [LARGE SCALE GENOMIC DNA]</scope>
    <source>
        <strain evidence="3 4">V2I4</strain>
    </source>
</reference>
<feature type="transmembrane region" description="Helical" evidence="2">
    <location>
        <begin position="437"/>
        <end position="456"/>
    </location>
</feature>
<accession>A0ABU0SVD4</accession>
<evidence type="ECO:0008006" key="5">
    <source>
        <dbReference type="Google" id="ProtNLM"/>
    </source>
</evidence>